<evidence type="ECO:0000313" key="2">
    <source>
        <dbReference type="EMBL" id="NJA88723.1"/>
    </source>
</evidence>
<reference evidence="3" key="1">
    <citation type="submission" date="2020-03" db="EMBL/GenBank/DDBJ databases">
        <title>Whole-genome sequence of the purple nonsulfur bacterium Rhodocyclus tenuis DSM112.</title>
        <authorList>
            <person name="Kyndt J.A."/>
            <person name="Meyer T.E."/>
        </authorList>
    </citation>
    <scope>NUCLEOTIDE SEQUENCE [LARGE SCALE GENOMIC DNA]</scope>
    <source>
        <strain evidence="3">DSM 112</strain>
    </source>
</reference>
<gene>
    <name evidence="2" type="ORF">HCX48_05725</name>
</gene>
<feature type="compositionally biased region" description="Low complexity" evidence="1">
    <location>
        <begin position="60"/>
        <end position="87"/>
    </location>
</feature>
<dbReference type="EMBL" id="JAATWB010000003">
    <property type="protein sequence ID" value="NJA88723.1"/>
    <property type="molecule type" value="Genomic_DNA"/>
</dbReference>
<accession>A0ABX0WG65</accession>
<feature type="region of interest" description="Disordered" evidence="1">
    <location>
        <begin position="52"/>
        <end position="138"/>
    </location>
</feature>
<comment type="caution">
    <text evidence="2">The sequence shown here is derived from an EMBL/GenBank/DDBJ whole genome shotgun (WGS) entry which is preliminary data.</text>
</comment>
<dbReference type="Proteomes" id="UP000720344">
    <property type="component" value="Unassembled WGS sequence"/>
</dbReference>
<evidence type="ECO:0000313" key="3">
    <source>
        <dbReference type="Proteomes" id="UP000720344"/>
    </source>
</evidence>
<name>A0ABX0WG65_9RHOO</name>
<sequence length="138" mass="13800">MALPTPSHASTVKYFGATALYVVEDGDGTLLFTDIEPADAVASESIAPAIAGRRRDGRHAGAAARAAGNVAAAPSPASPAMAGASVAHTDERLARVTPRWPALGTDTGVDGEGAEAADGVAEDPQPAHRDGGVPPDDH</sequence>
<dbReference type="RefSeq" id="WP_167681209.1">
    <property type="nucleotide sequence ID" value="NZ_JAATWB010000003.1"/>
</dbReference>
<proteinExistence type="predicted"/>
<protein>
    <submittedName>
        <fullName evidence="2">Uncharacterized protein</fullName>
    </submittedName>
</protein>
<organism evidence="2 3">
    <name type="scientific">Rhodocyclus gracilis</name>
    <dbReference type="NCBI Taxonomy" id="2929842"/>
    <lineage>
        <taxon>Bacteria</taxon>
        <taxon>Pseudomonadati</taxon>
        <taxon>Pseudomonadota</taxon>
        <taxon>Betaproteobacteria</taxon>
        <taxon>Rhodocyclales</taxon>
        <taxon>Rhodocyclaceae</taxon>
        <taxon>Rhodocyclus</taxon>
    </lineage>
</organism>
<feature type="compositionally biased region" description="Basic and acidic residues" evidence="1">
    <location>
        <begin position="125"/>
        <end position="138"/>
    </location>
</feature>
<evidence type="ECO:0000256" key="1">
    <source>
        <dbReference type="SAM" id="MobiDB-lite"/>
    </source>
</evidence>
<keyword evidence="3" id="KW-1185">Reference proteome</keyword>
<feature type="compositionally biased region" description="Low complexity" evidence="1">
    <location>
        <begin position="114"/>
        <end position="123"/>
    </location>
</feature>